<accession>A0A8J2L0J4</accession>
<comment type="caution">
    <text evidence="1">The sequence shown here is derived from an EMBL/GenBank/DDBJ whole genome shotgun (WGS) entry which is preliminary data.</text>
</comment>
<sequence>MASPAKQVFDPFLRIPKSGFFYFKRNVFSPDPSSYLKTRKFRNQVSFVGTSFSVTFQDPSRIPSKMQLQTQIIVGLCACVAFVQCQEQVTVGKVGTKTFILLEDSETVDWDTSESLCKAKGLELAALENPRENDLVSAFVVKRAPITKLS</sequence>
<reference evidence="1" key="1">
    <citation type="submission" date="2021-06" db="EMBL/GenBank/DDBJ databases">
        <authorList>
            <person name="Hodson N. C."/>
            <person name="Mongue J. A."/>
            <person name="Jaron S. K."/>
        </authorList>
    </citation>
    <scope>NUCLEOTIDE SEQUENCE</scope>
</reference>
<protein>
    <submittedName>
        <fullName evidence="1">Uncharacterized protein</fullName>
    </submittedName>
</protein>
<dbReference type="AlphaFoldDB" id="A0A8J2L0J4"/>
<feature type="non-terminal residue" evidence="1">
    <location>
        <position position="1"/>
    </location>
</feature>
<keyword evidence="2" id="KW-1185">Reference proteome</keyword>
<organism evidence="1 2">
    <name type="scientific">Allacma fusca</name>
    <dbReference type="NCBI Taxonomy" id="39272"/>
    <lineage>
        <taxon>Eukaryota</taxon>
        <taxon>Metazoa</taxon>
        <taxon>Ecdysozoa</taxon>
        <taxon>Arthropoda</taxon>
        <taxon>Hexapoda</taxon>
        <taxon>Collembola</taxon>
        <taxon>Symphypleona</taxon>
        <taxon>Sminthuridae</taxon>
        <taxon>Allacma</taxon>
    </lineage>
</organism>
<dbReference type="EMBL" id="CAJVCH010287013">
    <property type="protein sequence ID" value="CAG7784999.1"/>
    <property type="molecule type" value="Genomic_DNA"/>
</dbReference>
<evidence type="ECO:0000313" key="2">
    <source>
        <dbReference type="Proteomes" id="UP000708208"/>
    </source>
</evidence>
<dbReference type="Proteomes" id="UP000708208">
    <property type="component" value="Unassembled WGS sequence"/>
</dbReference>
<dbReference type="CDD" id="cd00037">
    <property type="entry name" value="CLECT"/>
    <property type="match status" value="1"/>
</dbReference>
<evidence type="ECO:0000313" key="1">
    <source>
        <dbReference type="EMBL" id="CAG7784999.1"/>
    </source>
</evidence>
<name>A0A8J2L0J4_9HEXA</name>
<proteinExistence type="predicted"/>
<gene>
    <name evidence="1" type="ORF">AFUS01_LOCUS23651</name>
</gene>